<evidence type="ECO:0000313" key="2">
    <source>
        <dbReference type="Proteomes" id="UP000324065"/>
    </source>
</evidence>
<accession>A0A5M6I7Z7</accession>
<dbReference type="RefSeq" id="WP_150063448.1">
    <property type="nucleotide sequence ID" value="NZ_JACHII010000014.1"/>
</dbReference>
<sequence length="170" mass="19019">MILQTGLLGTLNIRLREAPFGLFETLRTQDARVAAFNIERIMEGFRRERHFRVEPVDVVLFKDFTFKVSGFVTHMNGGYQTRWVIDVVSEINPTLNVVMSKLKQSLDALDPGIVVFIDDNLDGLCAEAVNAYRRQALAEIEALRGTLHGIERVLNAPVPVMSESNMGDAA</sequence>
<protein>
    <submittedName>
        <fullName evidence="1">Uncharacterized protein</fullName>
    </submittedName>
</protein>
<organism evidence="1 2">
    <name type="scientific">Roseospira marina</name>
    <dbReference type="NCBI Taxonomy" id="140057"/>
    <lineage>
        <taxon>Bacteria</taxon>
        <taxon>Pseudomonadati</taxon>
        <taxon>Pseudomonadota</taxon>
        <taxon>Alphaproteobacteria</taxon>
        <taxon>Rhodospirillales</taxon>
        <taxon>Rhodospirillaceae</taxon>
        <taxon>Roseospira</taxon>
    </lineage>
</organism>
<dbReference type="Proteomes" id="UP000324065">
    <property type="component" value="Unassembled WGS sequence"/>
</dbReference>
<gene>
    <name evidence="1" type="ORF">F1188_15965</name>
</gene>
<dbReference type="EMBL" id="VWPJ01000018">
    <property type="protein sequence ID" value="KAA5604356.1"/>
    <property type="molecule type" value="Genomic_DNA"/>
</dbReference>
<name>A0A5M6I7Z7_9PROT</name>
<evidence type="ECO:0000313" key="1">
    <source>
        <dbReference type="EMBL" id="KAA5604356.1"/>
    </source>
</evidence>
<keyword evidence="2" id="KW-1185">Reference proteome</keyword>
<proteinExistence type="predicted"/>
<comment type="caution">
    <text evidence="1">The sequence shown here is derived from an EMBL/GenBank/DDBJ whole genome shotgun (WGS) entry which is preliminary data.</text>
</comment>
<dbReference type="AlphaFoldDB" id="A0A5M6I7Z7"/>
<reference evidence="1 2" key="1">
    <citation type="submission" date="2019-09" db="EMBL/GenBank/DDBJ databases">
        <title>Genome sequence of Roseospira marina, one of the more divergent members of the non-sulfur purple photosynthetic bacterial family, the Rhodospirillaceae.</title>
        <authorList>
            <person name="Meyer T."/>
            <person name="Kyndt J."/>
        </authorList>
    </citation>
    <scope>NUCLEOTIDE SEQUENCE [LARGE SCALE GENOMIC DNA]</scope>
    <source>
        <strain evidence="1 2">DSM 15113</strain>
    </source>
</reference>